<dbReference type="PANTHER" id="PTHR48081">
    <property type="entry name" value="AB HYDROLASE SUPERFAMILY PROTEIN C4A8.06C"/>
    <property type="match status" value="1"/>
</dbReference>
<feature type="domain" description="Alpha/beta hydrolase fold-3" evidence="2">
    <location>
        <begin position="43"/>
        <end position="154"/>
    </location>
</feature>
<evidence type="ECO:0000256" key="1">
    <source>
        <dbReference type="ARBA" id="ARBA00022801"/>
    </source>
</evidence>
<dbReference type="Proteomes" id="UP000799291">
    <property type="component" value="Unassembled WGS sequence"/>
</dbReference>
<dbReference type="EMBL" id="MU005573">
    <property type="protein sequence ID" value="KAF2688269.1"/>
    <property type="molecule type" value="Genomic_DNA"/>
</dbReference>
<dbReference type="PANTHER" id="PTHR48081:SF8">
    <property type="entry name" value="ALPHA_BETA HYDROLASE FOLD-3 DOMAIN-CONTAINING PROTEIN-RELATED"/>
    <property type="match status" value="1"/>
</dbReference>
<dbReference type="Pfam" id="PF07859">
    <property type="entry name" value="Abhydrolase_3"/>
    <property type="match status" value="1"/>
</dbReference>
<accession>A0A6G1JDR2</accession>
<dbReference type="AlphaFoldDB" id="A0A6G1JDR2"/>
<evidence type="ECO:0000313" key="3">
    <source>
        <dbReference type="EMBL" id="KAF2688269.1"/>
    </source>
</evidence>
<keyword evidence="4" id="KW-1185">Reference proteome</keyword>
<evidence type="ECO:0000259" key="2">
    <source>
        <dbReference type="Pfam" id="PF07859"/>
    </source>
</evidence>
<keyword evidence="1 3" id="KW-0378">Hydrolase</keyword>
<dbReference type="GO" id="GO:0016787">
    <property type="term" value="F:hydrolase activity"/>
    <property type="evidence" value="ECO:0007669"/>
    <property type="project" value="UniProtKB-KW"/>
</dbReference>
<gene>
    <name evidence="3" type="ORF">K458DRAFT_475163</name>
</gene>
<dbReference type="OrthoDB" id="408631at2759"/>
<dbReference type="SUPFAM" id="SSF53474">
    <property type="entry name" value="alpha/beta-Hydrolases"/>
    <property type="match status" value="1"/>
</dbReference>
<dbReference type="InterPro" id="IPR029058">
    <property type="entry name" value="AB_hydrolase_fold"/>
</dbReference>
<reference evidence="3" key="1">
    <citation type="journal article" date="2020" name="Stud. Mycol.">
        <title>101 Dothideomycetes genomes: a test case for predicting lifestyles and emergence of pathogens.</title>
        <authorList>
            <person name="Haridas S."/>
            <person name="Albert R."/>
            <person name="Binder M."/>
            <person name="Bloem J."/>
            <person name="Labutti K."/>
            <person name="Salamov A."/>
            <person name="Andreopoulos B."/>
            <person name="Baker S."/>
            <person name="Barry K."/>
            <person name="Bills G."/>
            <person name="Bluhm B."/>
            <person name="Cannon C."/>
            <person name="Castanera R."/>
            <person name="Culley D."/>
            <person name="Daum C."/>
            <person name="Ezra D."/>
            <person name="Gonzalez J."/>
            <person name="Henrissat B."/>
            <person name="Kuo A."/>
            <person name="Liang C."/>
            <person name="Lipzen A."/>
            <person name="Lutzoni F."/>
            <person name="Magnuson J."/>
            <person name="Mondo S."/>
            <person name="Nolan M."/>
            <person name="Ohm R."/>
            <person name="Pangilinan J."/>
            <person name="Park H.-J."/>
            <person name="Ramirez L."/>
            <person name="Alfaro M."/>
            <person name="Sun H."/>
            <person name="Tritt A."/>
            <person name="Yoshinaga Y."/>
            <person name="Zwiers L.-H."/>
            <person name="Turgeon B."/>
            <person name="Goodwin S."/>
            <person name="Spatafora J."/>
            <person name="Crous P."/>
            <person name="Grigoriev I."/>
        </authorList>
    </citation>
    <scope>NUCLEOTIDE SEQUENCE</scope>
    <source>
        <strain evidence="3">CBS 122367</strain>
    </source>
</reference>
<name>A0A6G1JDR2_9PLEO</name>
<dbReference type="InterPro" id="IPR050300">
    <property type="entry name" value="GDXG_lipolytic_enzyme"/>
</dbReference>
<protein>
    <submittedName>
        <fullName evidence="3">Alpha/beta-hydrolase</fullName>
    </submittedName>
</protein>
<organism evidence="3 4">
    <name type="scientific">Lentithecium fluviatile CBS 122367</name>
    <dbReference type="NCBI Taxonomy" id="1168545"/>
    <lineage>
        <taxon>Eukaryota</taxon>
        <taxon>Fungi</taxon>
        <taxon>Dikarya</taxon>
        <taxon>Ascomycota</taxon>
        <taxon>Pezizomycotina</taxon>
        <taxon>Dothideomycetes</taxon>
        <taxon>Pleosporomycetidae</taxon>
        <taxon>Pleosporales</taxon>
        <taxon>Massarineae</taxon>
        <taxon>Lentitheciaceae</taxon>
        <taxon>Lentithecium</taxon>
    </lineage>
</organism>
<dbReference type="InterPro" id="IPR013094">
    <property type="entry name" value="AB_hydrolase_3"/>
</dbReference>
<evidence type="ECO:0000313" key="4">
    <source>
        <dbReference type="Proteomes" id="UP000799291"/>
    </source>
</evidence>
<proteinExistence type="predicted"/>
<dbReference type="Gene3D" id="3.40.50.1820">
    <property type="entry name" value="alpha/beta hydrolase"/>
    <property type="match status" value="1"/>
</dbReference>
<sequence length="215" mass="23507">MTASAAPSATDIEEIDHSVPARDGASIAVRTYSRRGNREGPVMVMLHGGGWVLGGFDNEALFCRQRAEMLHGVAMNVEYRLAPGFKFPIPIYDCYDAVKWTAAHPRVHGGDLSGGFIVAGVSAGANMAATITHLARDEGMTPPITDCWLSIPSLLSPAVVPYQYKKDYLRMDPLRDEGLIYEKVLLEEYSVSTNLDLYPGLPHGFSSWWPTASFS</sequence>